<dbReference type="Proteomes" id="UP000293562">
    <property type="component" value="Unassembled WGS sequence"/>
</dbReference>
<keyword evidence="3 6" id="KW-0812">Transmembrane</keyword>
<evidence type="ECO:0000313" key="8">
    <source>
        <dbReference type="Proteomes" id="UP000293562"/>
    </source>
</evidence>
<evidence type="ECO:0000256" key="6">
    <source>
        <dbReference type="SAM" id="Phobius"/>
    </source>
</evidence>
<evidence type="ECO:0000256" key="2">
    <source>
        <dbReference type="ARBA" id="ARBA00022475"/>
    </source>
</evidence>
<comment type="caution">
    <text evidence="7">The sequence shown here is derived from an EMBL/GenBank/DDBJ whole genome shotgun (WGS) entry which is preliminary data.</text>
</comment>
<feature type="transmembrane region" description="Helical" evidence="6">
    <location>
        <begin position="86"/>
        <end position="107"/>
    </location>
</feature>
<comment type="subcellular location">
    <subcellularLocation>
        <location evidence="1">Cell membrane</location>
        <topology evidence="1">Multi-pass membrane protein</topology>
    </subcellularLocation>
</comment>
<feature type="transmembrane region" description="Helical" evidence="6">
    <location>
        <begin position="7"/>
        <end position="24"/>
    </location>
</feature>
<dbReference type="RefSeq" id="WP_130308271.1">
    <property type="nucleotide sequence ID" value="NZ_SHKN01000003.1"/>
</dbReference>
<dbReference type="AlphaFoldDB" id="A0A4Q7V978"/>
<name>A0A4Q7V978_9BACT</name>
<dbReference type="PANTHER" id="PTHR33931:SF2">
    <property type="entry name" value="HOLIN-LIKE PROTEIN CIDA"/>
    <property type="match status" value="1"/>
</dbReference>
<keyword evidence="8" id="KW-1185">Reference proteome</keyword>
<protein>
    <submittedName>
        <fullName evidence="7">Holin-like protein</fullName>
    </submittedName>
</protein>
<dbReference type="Pfam" id="PF03788">
    <property type="entry name" value="LrgA"/>
    <property type="match status" value="1"/>
</dbReference>
<dbReference type="InterPro" id="IPR005538">
    <property type="entry name" value="LrgA/CidA"/>
</dbReference>
<evidence type="ECO:0000256" key="5">
    <source>
        <dbReference type="ARBA" id="ARBA00023136"/>
    </source>
</evidence>
<accession>A0A4Q7V978</accession>
<reference evidence="7 8" key="1">
    <citation type="submission" date="2019-02" db="EMBL/GenBank/DDBJ databases">
        <title>Genomic Encyclopedia of Type Strains, Phase IV (KMG-IV): sequencing the most valuable type-strain genomes for metagenomic binning, comparative biology and taxonomic classification.</title>
        <authorList>
            <person name="Goeker M."/>
        </authorList>
    </citation>
    <scope>NUCLEOTIDE SEQUENCE [LARGE SCALE GENOMIC DNA]</scope>
    <source>
        <strain evidence="7 8">DSM 28825</strain>
    </source>
</reference>
<keyword evidence="2" id="KW-1003">Cell membrane</keyword>
<proteinExistence type="predicted"/>
<feature type="transmembrane region" description="Helical" evidence="6">
    <location>
        <begin position="59"/>
        <end position="80"/>
    </location>
</feature>
<keyword evidence="5 6" id="KW-0472">Membrane</keyword>
<keyword evidence="4 6" id="KW-1133">Transmembrane helix</keyword>
<gene>
    <name evidence="7" type="ORF">EV201_2900</name>
</gene>
<evidence type="ECO:0000256" key="1">
    <source>
        <dbReference type="ARBA" id="ARBA00004651"/>
    </source>
</evidence>
<feature type="transmembrane region" description="Helical" evidence="6">
    <location>
        <begin position="30"/>
        <end position="47"/>
    </location>
</feature>
<dbReference type="GO" id="GO:0005886">
    <property type="term" value="C:plasma membrane"/>
    <property type="evidence" value="ECO:0007669"/>
    <property type="project" value="UniProtKB-SubCell"/>
</dbReference>
<evidence type="ECO:0000256" key="3">
    <source>
        <dbReference type="ARBA" id="ARBA00022692"/>
    </source>
</evidence>
<dbReference type="EMBL" id="SHKN01000003">
    <property type="protein sequence ID" value="RZT92424.1"/>
    <property type="molecule type" value="Genomic_DNA"/>
</dbReference>
<dbReference type="OrthoDB" id="3176438at2"/>
<dbReference type="PANTHER" id="PTHR33931">
    <property type="entry name" value="HOLIN-LIKE PROTEIN CIDA-RELATED"/>
    <property type="match status" value="1"/>
</dbReference>
<evidence type="ECO:0000256" key="4">
    <source>
        <dbReference type="ARBA" id="ARBA00022989"/>
    </source>
</evidence>
<evidence type="ECO:0000313" key="7">
    <source>
        <dbReference type="EMBL" id="RZT92424.1"/>
    </source>
</evidence>
<organism evidence="7 8">
    <name type="scientific">Ancylomarina subtilis</name>
    <dbReference type="NCBI Taxonomy" id="1639035"/>
    <lineage>
        <taxon>Bacteria</taxon>
        <taxon>Pseudomonadati</taxon>
        <taxon>Bacteroidota</taxon>
        <taxon>Bacteroidia</taxon>
        <taxon>Marinilabiliales</taxon>
        <taxon>Marinifilaceae</taxon>
        <taxon>Ancylomarina</taxon>
    </lineage>
</organism>
<sequence length="112" mass="12449">MILIKQIAIFLGLWFLGELISFYGHLPLSGSIIGMLLLVIGLELKLIKTEDIKVVANFLLNNMAMFFIPAGVGIMCHYHVLKQEWLSISGAIVISALLVLTVVGLIMKKRIR</sequence>